<feature type="transmembrane region" description="Helical" evidence="9">
    <location>
        <begin position="41"/>
        <end position="64"/>
    </location>
</feature>
<feature type="transmembrane region" description="Helical" evidence="9">
    <location>
        <begin position="315"/>
        <end position="333"/>
    </location>
</feature>
<gene>
    <name evidence="11" type="primary">nhaC</name>
    <name evidence="11" type="ORF">DW099_08985</name>
</gene>
<dbReference type="PANTHER" id="PTHR33451">
    <property type="entry name" value="MALATE-2H(+)/NA(+)-LACTATE ANTIPORTER"/>
    <property type="match status" value="1"/>
</dbReference>
<evidence type="ECO:0000256" key="2">
    <source>
        <dbReference type="ARBA" id="ARBA00022448"/>
    </source>
</evidence>
<organism evidence="11 12">
    <name type="scientific">Emergencia timonensis</name>
    <dbReference type="NCBI Taxonomy" id="1776384"/>
    <lineage>
        <taxon>Bacteria</taxon>
        <taxon>Bacillati</taxon>
        <taxon>Bacillota</taxon>
        <taxon>Clostridia</taxon>
        <taxon>Peptostreptococcales</taxon>
        <taxon>Anaerovoracaceae</taxon>
        <taxon>Emergencia</taxon>
    </lineage>
</organism>
<evidence type="ECO:0000256" key="5">
    <source>
        <dbReference type="ARBA" id="ARBA00022692"/>
    </source>
</evidence>
<evidence type="ECO:0000256" key="6">
    <source>
        <dbReference type="ARBA" id="ARBA00022989"/>
    </source>
</evidence>
<protein>
    <submittedName>
        <fullName evidence="11">Na+/H+ antiporter NhaC</fullName>
    </submittedName>
</protein>
<evidence type="ECO:0000256" key="8">
    <source>
        <dbReference type="ARBA" id="ARBA00038435"/>
    </source>
</evidence>
<keyword evidence="5 9" id="KW-0812">Transmembrane</keyword>
<evidence type="ECO:0000256" key="7">
    <source>
        <dbReference type="ARBA" id="ARBA00023136"/>
    </source>
</evidence>
<dbReference type="GeneID" id="83006425"/>
<dbReference type="OrthoDB" id="9762978at2"/>
<dbReference type="Proteomes" id="UP000284841">
    <property type="component" value="Unassembled WGS sequence"/>
</dbReference>
<proteinExistence type="inferred from homology"/>
<evidence type="ECO:0000256" key="4">
    <source>
        <dbReference type="ARBA" id="ARBA00022475"/>
    </source>
</evidence>
<dbReference type="InterPro" id="IPR018461">
    <property type="entry name" value="Na/H_Antiport_NhaC-like_C"/>
</dbReference>
<keyword evidence="12" id="KW-1185">Reference proteome</keyword>
<feature type="transmembrane region" description="Helical" evidence="9">
    <location>
        <begin position="199"/>
        <end position="217"/>
    </location>
</feature>
<dbReference type="AlphaFoldDB" id="A0A415E4P3"/>
<comment type="similarity">
    <text evidence="8">Belongs to the NhaC Na(+)/H(+) (TC 2.A.35) antiporter family.</text>
</comment>
<feature type="transmembrane region" description="Helical" evidence="9">
    <location>
        <begin position="139"/>
        <end position="164"/>
    </location>
</feature>
<dbReference type="GO" id="GO:0015297">
    <property type="term" value="F:antiporter activity"/>
    <property type="evidence" value="ECO:0007669"/>
    <property type="project" value="UniProtKB-KW"/>
</dbReference>
<dbReference type="InterPro" id="IPR004770">
    <property type="entry name" value="Na/H_antiport_NhaC"/>
</dbReference>
<dbReference type="NCBIfam" id="TIGR00931">
    <property type="entry name" value="antiport_nhaC"/>
    <property type="match status" value="1"/>
</dbReference>
<evidence type="ECO:0000259" key="10">
    <source>
        <dbReference type="Pfam" id="PF03553"/>
    </source>
</evidence>
<dbReference type="PANTHER" id="PTHR33451:SF3">
    <property type="entry name" value="MALATE-2H(+)_NA(+)-LACTATE ANTIPORTER"/>
    <property type="match status" value="1"/>
</dbReference>
<feature type="transmembrane region" description="Helical" evidence="9">
    <location>
        <begin position="12"/>
        <end position="35"/>
    </location>
</feature>
<evidence type="ECO:0000256" key="9">
    <source>
        <dbReference type="SAM" id="Phobius"/>
    </source>
</evidence>
<dbReference type="RefSeq" id="WP_067542700.1">
    <property type="nucleotide sequence ID" value="NZ_AP025567.1"/>
</dbReference>
<keyword evidence="4" id="KW-1003">Cell membrane</keyword>
<evidence type="ECO:0000313" key="12">
    <source>
        <dbReference type="Proteomes" id="UP000284841"/>
    </source>
</evidence>
<feature type="transmembrane region" description="Helical" evidence="9">
    <location>
        <begin position="106"/>
        <end position="127"/>
    </location>
</feature>
<dbReference type="Pfam" id="PF03553">
    <property type="entry name" value="Na_H_antiporter"/>
    <property type="match status" value="1"/>
</dbReference>
<evidence type="ECO:0000256" key="3">
    <source>
        <dbReference type="ARBA" id="ARBA00022449"/>
    </source>
</evidence>
<dbReference type="InterPro" id="IPR052180">
    <property type="entry name" value="NhaC_Na-H+_Antiporter"/>
</dbReference>
<feature type="transmembrane region" description="Helical" evidence="9">
    <location>
        <begin position="238"/>
        <end position="256"/>
    </location>
</feature>
<reference evidence="11 12" key="1">
    <citation type="submission" date="2018-08" db="EMBL/GenBank/DDBJ databases">
        <title>A genome reference for cultivated species of the human gut microbiota.</title>
        <authorList>
            <person name="Zou Y."/>
            <person name="Xue W."/>
            <person name="Luo G."/>
        </authorList>
    </citation>
    <scope>NUCLEOTIDE SEQUENCE [LARGE SCALE GENOMIC DNA]</scope>
    <source>
        <strain evidence="11 12">AM07-24</strain>
    </source>
</reference>
<feature type="domain" description="Na+/H+ antiporter NhaC-like C-terminal" evidence="10">
    <location>
        <begin position="162"/>
        <end position="456"/>
    </location>
</feature>
<sequence length="485" mass="51326">MAKERKPRLPKVWEAMIPVIFMMVIIILSTVKWGLDPHMPIVASCVVASLVAVKCGYTWADIAAGAFDSIRRTVEALLIIMCVGMLIGSWVWSGTMPAMVYYGLDLISPGAFLVVGAVLTAIVGLATGSSWTASGTVGVALMGIAMGLGINPALAAGMVISGAYTGDKLSPLSDSTNVAAAGAETPLYDHVSAMMTTTIPSFLIALVLYGIVGAMVIDESGYDASLALDIQNAIADNFYLSPWIMLPVLVVIFGAVKKIPAIPSLLLAAACGGIVAMTAQGASFADVFGGLQTGFSIESGNAVADNLLNRGGIDSMMWTISLIMFALFFGGVLEKCGFVEVLLGGLVKRVKTVGGLVLCTIVTGILCDIVLTDQYLAILVPGRMYTKAFDKKGLSRSFLSRTTEDGATLWSPMIPWNGCGAYQSATLGVSNWAFMPYAFMNLINPVLAIVISYMGIGIKYKEYDGKTRAEIRELKAKRKAEKRNG</sequence>
<accession>A0A415E4P3</accession>
<keyword evidence="2" id="KW-0813">Transport</keyword>
<feature type="transmembrane region" description="Helical" evidence="9">
    <location>
        <begin position="76"/>
        <end position="94"/>
    </location>
</feature>
<feature type="transmembrane region" description="Helical" evidence="9">
    <location>
        <begin position="353"/>
        <end position="371"/>
    </location>
</feature>
<dbReference type="STRING" id="1776384.GCA_900086585_04150"/>
<comment type="caution">
    <text evidence="11">The sequence shown here is derived from an EMBL/GenBank/DDBJ whole genome shotgun (WGS) entry which is preliminary data.</text>
</comment>
<dbReference type="EMBL" id="QRMS01000002">
    <property type="protein sequence ID" value="RHJ88505.1"/>
    <property type="molecule type" value="Genomic_DNA"/>
</dbReference>
<evidence type="ECO:0000313" key="11">
    <source>
        <dbReference type="EMBL" id="RHJ88505.1"/>
    </source>
</evidence>
<keyword evidence="6 9" id="KW-1133">Transmembrane helix</keyword>
<feature type="transmembrane region" description="Helical" evidence="9">
    <location>
        <begin position="437"/>
        <end position="458"/>
    </location>
</feature>
<evidence type="ECO:0000256" key="1">
    <source>
        <dbReference type="ARBA" id="ARBA00004651"/>
    </source>
</evidence>
<keyword evidence="7 9" id="KW-0472">Membrane</keyword>
<dbReference type="GO" id="GO:0005886">
    <property type="term" value="C:plasma membrane"/>
    <property type="evidence" value="ECO:0007669"/>
    <property type="project" value="UniProtKB-SubCell"/>
</dbReference>
<name>A0A415E4P3_9FIRM</name>
<keyword evidence="3" id="KW-0050">Antiport</keyword>
<comment type="subcellular location">
    <subcellularLocation>
        <location evidence="1">Cell membrane</location>
        <topology evidence="1">Multi-pass membrane protein</topology>
    </subcellularLocation>
</comment>